<dbReference type="PANTHER" id="PTHR38107">
    <property type="match status" value="1"/>
</dbReference>
<dbReference type="AlphaFoldDB" id="A0A0H3ZYV5"/>
<name>A0A0H3ZYV5_9VIBR</name>
<comment type="catalytic activity">
    <reaction evidence="1 6">
        <text>Hydrolysis of (1-&gt;4)-beta-linkages between N-acetylmuramic acid and N-acetyl-D-glucosamine residues in a peptidoglycan and between N-acetyl-D-glucosamine residues in chitodextrins.</text>
        <dbReference type="EC" id="3.2.1.17"/>
    </reaction>
</comment>
<comment type="similarity">
    <text evidence="6">Belongs to the glycosyl hydrolase 24 family.</text>
</comment>
<dbReference type="Pfam" id="PF00959">
    <property type="entry name" value="Phage_lysozyme"/>
    <property type="match status" value="1"/>
</dbReference>
<dbReference type="GO" id="GO:0003796">
    <property type="term" value="F:lysozyme activity"/>
    <property type="evidence" value="ECO:0007669"/>
    <property type="project" value="UniProtKB-EC"/>
</dbReference>
<dbReference type="GO" id="GO:0042742">
    <property type="term" value="P:defense response to bacterium"/>
    <property type="evidence" value="ECO:0007669"/>
    <property type="project" value="UniProtKB-KW"/>
</dbReference>
<evidence type="ECO:0000256" key="2">
    <source>
        <dbReference type="ARBA" id="ARBA00022529"/>
    </source>
</evidence>
<reference evidence="7" key="1">
    <citation type="journal article" date="2015" name="MBio">
        <title>Eco-Evolutionary Dynamics of Episomes among Ecologically Cohesive Bacterial Populations.</title>
        <authorList>
            <person name="Xue H."/>
            <person name="Cordero O.X."/>
            <person name="Camas F.M."/>
            <person name="Trimble W."/>
            <person name="Meyer F."/>
            <person name="Guglielmini J."/>
            <person name="Rocha E.P."/>
            <person name="Polz M.F."/>
        </authorList>
    </citation>
    <scope>NUCLEOTIDE SEQUENCE</scope>
    <source>
        <strain evidence="7">1S_269</strain>
    </source>
</reference>
<dbReference type="PANTHER" id="PTHR38107:SF4">
    <property type="entry name" value="LYSOZYME"/>
    <property type="match status" value="1"/>
</dbReference>
<dbReference type="EC" id="3.2.1.17" evidence="6"/>
<evidence type="ECO:0000256" key="6">
    <source>
        <dbReference type="RuleBase" id="RU003788"/>
    </source>
</evidence>
<dbReference type="SUPFAM" id="SSF53955">
    <property type="entry name" value="Lysozyme-like"/>
    <property type="match status" value="1"/>
</dbReference>
<dbReference type="InterPro" id="IPR002196">
    <property type="entry name" value="Glyco_hydro_24"/>
</dbReference>
<dbReference type="GO" id="GO:0009253">
    <property type="term" value="P:peptidoglycan catabolic process"/>
    <property type="evidence" value="ECO:0007669"/>
    <property type="project" value="InterPro"/>
</dbReference>
<evidence type="ECO:0000256" key="5">
    <source>
        <dbReference type="ARBA" id="ARBA00023295"/>
    </source>
</evidence>
<keyword evidence="5 6" id="KW-0326">Glycosidase</keyword>
<keyword evidence="2 6" id="KW-0929">Antimicrobial</keyword>
<organism evidence="7">
    <name type="scientific">Vibrio sp. 1S_269</name>
    <dbReference type="NCBI Taxonomy" id="1652828"/>
    <lineage>
        <taxon>Bacteria</taxon>
        <taxon>Pseudomonadati</taxon>
        <taxon>Pseudomonadota</taxon>
        <taxon>Gammaproteobacteria</taxon>
        <taxon>Vibrionales</taxon>
        <taxon>Vibrionaceae</taxon>
        <taxon>Vibrio</taxon>
    </lineage>
</organism>
<dbReference type="InterPro" id="IPR023346">
    <property type="entry name" value="Lysozyme-like_dom_sf"/>
</dbReference>
<dbReference type="InterPro" id="IPR051018">
    <property type="entry name" value="Bacteriophage_GH24"/>
</dbReference>
<evidence type="ECO:0000256" key="3">
    <source>
        <dbReference type="ARBA" id="ARBA00022638"/>
    </source>
</evidence>
<keyword evidence="4 6" id="KW-0378">Hydrolase</keyword>
<dbReference type="InterPro" id="IPR034690">
    <property type="entry name" value="Endolysin_T4_type"/>
</dbReference>
<dbReference type="HAMAP" id="MF_04110">
    <property type="entry name" value="ENDOLYSIN_T4"/>
    <property type="match status" value="1"/>
</dbReference>
<evidence type="ECO:0000313" key="7">
    <source>
        <dbReference type="EMBL" id="AKN38631.1"/>
    </source>
</evidence>
<keyword evidence="3 6" id="KW-0081">Bacteriolytic enzyme</keyword>
<dbReference type="InterPro" id="IPR023347">
    <property type="entry name" value="Lysozyme_dom_sf"/>
</dbReference>
<evidence type="ECO:0000256" key="4">
    <source>
        <dbReference type="ARBA" id="ARBA00022801"/>
    </source>
</evidence>
<protein>
    <recommendedName>
        <fullName evidence="6">Lysozyme</fullName>
        <ecNumber evidence="6">3.2.1.17</ecNumber>
    </recommendedName>
</protein>
<dbReference type="GO" id="GO:0016998">
    <property type="term" value="P:cell wall macromolecule catabolic process"/>
    <property type="evidence" value="ECO:0007669"/>
    <property type="project" value="InterPro"/>
</dbReference>
<dbReference type="Gene3D" id="1.10.530.40">
    <property type="match status" value="1"/>
</dbReference>
<dbReference type="GO" id="GO:0031640">
    <property type="term" value="P:killing of cells of another organism"/>
    <property type="evidence" value="ECO:0007669"/>
    <property type="project" value="UniProtKB-KW"/>
</dbReference>
<sequence>MKVTKRIICSVAAVIGLVTGGVTLNSSELPTGTVTIAGTQVGELRTSPIGLDIIGNAEGCRQDPYTCPAGLATNGIGNTHDVKDQVVSLEQIATDWVKNLQQAEQCISRAEADSGKQMSQGQFDAFTSFSFNTGCTRFMRNRDGSETQIYRFIKQGDFTKACHELPRWVYGGGVKLKGLIDRRDKEHDRCLSIQKHQMG</sequence>
<accession>A0A0H3ZYV5</accession>
<dbReference type="EMBL" id="KP795601">
    <property type="protein sequence ID" value="AKN38631.1"/>
    <property type="molecule type" value="Genomic_DNA"/>
</dbReference>
<proteinExistence type="inferred from homology"/>
<dbReference type="CDD" id="cd16901">
    <property type="entry name" value="lyz_P1"/>
    <property type="match status" value="1"/>
</dbReference>
<evidence type="ECO:0000256" key="1">
    <source>
        <dbReference type="ARBA" id="ARBA00000632"/>
    </source>
</evidence>